<reference evidence="2" key="1">
    <citation type="journal article" date="2019" name="Int. J. Syst. Evol. Microbiol.">
        <title>The Global Catalogue of Microorganisms (GCM) 10K type strain sequencing project: providing services to taxonomists for standard genome sequencing and annotation.</title>
        <authorList>
            <consortium name="The Broad Institute Genomics Platform"/>
            <consortium name="The Broad Institute Genome Sequencing Center for Infectious Disease"/>
            <person name="Wu L."/>
            <person name="Ma J."/>
        </authorList>
    </citation>
    <scope>NUCLEOTIDE SEQUENCE [LARGE SCALE GENOMIC DNA]</scope>
    <source>
        <strain evidence="2">CCM 8908</strain>
    </source>
</reference>
<keyword evidence="2" id="KW-1185">Reference proteome</keyword>
<dbReference type="EMBL" id="JBHSSI010000010">
    <property type="protein sequence ID" value="MFC6259491.1"/>
    <property type="molecule type" value="Genomic_DNA"/>
</dbReference>
<protein>
    <submittedName>
        <fullName evidence="1">Uncharacterized protein</fullName>
    </submittedName>
</protein>
<gene>
    <name evidence="1" type="ORF">ACFP1C_00885</name>
</gene>
<comment type="caution">
    <text evidence="1">The sequence shown here is derived from an EMBL/GenBank/DDBJ whole genome shotgun (WGS) entry which is preliminary data.</text>
</comment>
<evidence type="ECO:0000313" key="2">
    <source>
        <dbReference type="Proteomes" id="UP001596283"/>
    </source>
</evidence>
<dbReference type="Proteomes" id="UP001596283">
    <property type="component" value="Unassembled WGS sequence"/>
</dbReference>
<name>A0ABW1TC78_9LACO</name>
<accession>A0ABW1TC78</accession>
<evidence type="ECO:0000313" key="1">
    <source>
        <dbReference type="EMBL" id="MFC6259491.1"/>
    </source>
</evidence>
<organism evidence="1 2">
    <name type="scientific">Levilactobacillus fujinensis</name>
    <dbReference type="NCBI Taxonomy" id="2486024"/>
    <lineage>
        <taxon>Bacteria</taxon>
        <taxon>Bacillati</taxon>
        <taxon>Bacillota</taxon>
        <taxon>Bacilli</taxon>
        <taxon>Lactobacillales</taxon>
        <taxon>Lactobacillaceae</taxon>
        <taxon>Levilactobacillus</taxon>
    </lineage>
</organism>
<proteinExistence type="predicted"/>
<sequence length="44" mass="5107">MLVVVTILWLKIGNVIQSSPYRPTDRGWNGRTRLTPYLSTFRLS</sequence>